<dbReference type="RefSeq" id="WP_147882495.1">
    <property type="nucleotide sequence ID" value="NZ_VOUQ01000015.1"/>
</dbReference>
<evidence type="ECO:0000259" key="8">
    <source>
        <dbReference type="Pfam" id="PF00482"/>
    </source>
</evidence>
<evidence type="ECO:0000313" key="10">
    <source>
        <dbReference type="Proteomes" id="UP000321126"/>
    </source>
</evidence>
<keyword evidence="6 7" id="KW-0472">Membrane</keyword>
<keyword evidence="3" id="KW-1003">Cell membrane</keyword>
<evidence type="ECO:0000313" key="9">
    <source>
        <dbReference type="EMBL" id="TXE28325.1"/>
    </source>
</evidence>
<dbReference type="GO" id="GO:0005886">
    <property type="term" value="C:plasma membrane"/>
    <property type="evidence" value="ECO:0007669"/>
    <property type="project" value="UniProtKB-SubCell"/>
</dbReference>
<dbReference type="InterPro" id="IPR042094">
    <property type="entry name" value="T2SS_GspF_sf"/>
</dbReference>
<dbReference type="Gene3D" id="1.20.81.30">
    <property type="entry name" value="Type II secretion system (T2SS), domain F"/>
    <property type="match status" value="2"/>
</dbReference>
<dbReference type="EMBL" id="VOUQ01000015">
    <property type="protein sequence ID" value="TXE28325.1"/>
    <property type="molecule type" value="Genomic_DNA"/>
</dbReference>
<evidence type="ECO:0000256" key="3">
    <source>
        <dbReference type="ARBA" id="ARBA00022475"/>
    </source>
</evidence>
<sequence>MPMPDLRQRLAAWRTRLPSADSLNESLGRWLAQKTFTTADRLELYEDLAFQLDNNLKLDNALNAMIGSYEGKKPPSVLCLEDALRALQEGKSLDKGLTEWVPRQESAILSAGVQDGRLADALRRAMMVVEGQGKMKGTLLSTLFNPMMQIITTIAMNYMVYSHFLPTLRMLAPPERWTGSVWWLAHIAIFLVENAWLLGGLLGGAVVAILWSLPNLTGPVRRVLDRIPPWGIYRDVNGVSFLLNFSALMRAQIKTEDALESLSLHATPWLYERLAATRRQVSAGHHLGLALRHAGYGFPSPQAINKLAMMTGNDNAEQIIENFAGVWLAKTVARIERLASRLSLAALLITGGYMALIIMATQSLNTLVGNH</sequence>
<dbReference type="PANTHER" id="PTHR30012:SF0">
    <property type="entry name" value="TYPE II SECRETION SYSTEM PROTEIN F-RELATED"/>
    <property type="match status" value="1"/>
</dbReference>
<dbReference type="AlphaFoldDB" id="A0A5C7C622"/>
<feature type="transmembrane region" description="Helical" evidence="7">
    <location>
        <begin position="344"/>
        <end position="364"/>
    </location>
</feature>
<dbReference type="InterPro" id="IPR018076">
    <property type="entry name" value="T2SS_GspF_dom"/>
</dbReference>
<keyword evidence="4 7" id="KW-0812">Transmembrane</keyword>
<feature type="domain" description="Type II secretion system protein GspF" evidence="8">
    <location>
        <begin position="47"/>
        <end position="156"/>
    </location>
</feature>
<evidence type="ECO:0000256" key="5">
    <source>
        <dbReference type="ARBA" id="ARBA00022989"/>
    </source>
</evidence>
<feature type="transmembrane region" description="Helical" evidence="7">
    <location>
        <begin position="181"/>
        <end position="213"/>
    </location>
</feature>
<feature type="domain" description="Type II secretion system protein GspF" evidence="8">
    <location>
        <begin position="241"/>
        <end position="360"/>
    </location>
</feature>
<accession>A0A5C7C622</accession>
<comment type="caution">
    <text evidence="9">The sequence shown here is derived from an EMBL/GenBank/DDBJ whole genome shotgun (WGS) entry which is preliminary data.</text>
</comment>
<dbReference type="Pfam" id="PF00482">
    <property type="entry name" value="T2SSF"/>
    <property type="match status" value="2"/>
</dbReference>
<organism evidence="9 10">
    <name type="scientific">Serratia marcescens</name>
    <dbReference type="NCBI Taxonomy" id="615"/>
    <lineage>
        <taxon>Bacteria</taxon>
        <taxon>Pseudomonadati</taxon>
        <taxon>Pseudomonadota</taxon>
        <taxon>Gammaproteobacteria</taxon>
        <taxon>Enterobacterales</taxon>
        <taxon>Yersiniaceae</taxon>
        <taxon>Serratia</taxon>
    </lineage>
</organism>
<comment type="subcellular location">
    <subcellularLocation>
        <location evidence="1">Cell membrane</location>
        <topology evidence="1">Multi-pass membrane protein</topology>
    </subcellularLocation>
</comment>
<evidence type="ECO:0000256" key="1">
    <source>
        <dbReference type="ARBA" id="ARBA00004651"/>
    </source>
</evidence>
<reference evidence="9 10" key="1">
    <citation type="submission" date="2019-07" db="EMBL/GenBank/DDBJ databases">
        <title>Serratia strains were isolated from fresh produce.</title>
        <authorList>
            <person name="Cho G.-S."/>
            <person name="Stein M."/>
            <person name="Lee W."/>
            <person name="Suh S.H."/>
            <person name="Franz C.M.A.P."/>
        </authorList>
    </citation>
    <scope>NUCLEOTIDE SEQUENCE [LARGE SCALE GENOMIC DNA]</scope>
    <source>
        <strain evidence="9 10">S16</strain>
    </source>
</reference>
<comment type="similarity">
    <text evidence="2">Belongs to the GSP F family.</text>
</comment>
<dbReference type="PANTHER" id="PTHR30012">
    <property type="entry name" value="GENERAL SECRETION PATHWAY PROTEIN"/>
    <property type="match status" value="1"/>
</dbReference>
<dbReference type="InterPro" id="IPR003004">
    <property type="entry name" value="GspF/PilC"/>
</dbReference>
<keyword evidence="5 7" id="KW-1133">Transmembrane helix</keyword>
<evidence type="ECO:0000256" key="7">
    <source>
        <dbReference type="SAM" id="Phobius"/>
    </source>
</evidence>
<dbReference type="Proteomes" id="UP000321126">
    <property type="component" value="Unassembled WGS sequence"/>
</dbReference>
<evidence type="ECO:0000256" key="2">
    <source>
        <dbReference type="ARBA" id="ARBA00005745"/>
    </source>
</evidence>
<name>A0A5C7C622_SERMA</name>
<feature type="transmembrane region" description="Helical" evidence="7">
    <location>
        <begin position="143"/>
        <end position="161"/>
    </location>
</feature>
<protein>
    <submittedName>
        <fullName evidence="9">General secretion pathway protein GspF</fullName>
    </submittedName>
</protein>
<proteinExistence type="inferred from homology"/>
<evidence type="ECO:0000256" key="6">
    <source>
        <dbReference type="ARBA" id="ARBA00023136"/>
    </source>
</evidence>
<evidence type="ECO:0000256" key="4">
    <source>
        <dbReference type="ARBA" id="ARBA00022692"/>
    </source>
</evidence>
<gene>
    <name evidence="9" type="ORF">FOT62_21390</name>
</gene>